<proteinExistence type="predicted"/>
<protein>
    <submittedName>
        <fullName evidence="2">Uncharacterized protein</fullName>
    </submittedName>
</protein>
<dbReference type="Proteomes" id="UP000271003">
    <property type="component" value="Chromosome"/>
</dbReference>
<gene>
    <name evidence="2" type="ORF">SUTMEG_05950</name>
</gene>
<keyword evidence="3" id="KW-1185">Reference proteome</keyword>
<reference evidence="2 3" key="1">
    <citation type="journal article" date="2018" name="Int. J. Syst. Evol. Microbiol.">
        <title>Mesosutterella multiformis gen. nov., sp. nov., a member of the family Sutterellaceae and Sutterella megalosphaeroides sp. nov., isolated from human faeces.</title>
        <authorList>
            <person name="Sakamoto M."/>
            <person name="Ikeyama N."/>
            <person name="Kunihiro T."/>
            <person name="Iino T."/>
            <person name="Yuki M."/>
            <person name="Ohkuma M."/>
        </authorList>
    </citation>
    <scope>NUCLEOTIDE SEQUENCE [LARGE SCALE GENOMIC DNA]</scope>
    <source>
        <strain evidence="2 3">6FBBBH3</strain>
    </source>
</reference>
<dbReference type="EMBL" id="AP018786">
    <property type="protein sequence ID" value="BBF22704.1"/>
    <property type="molecule type" value="Genomic_DNA"/>
</dbReference>
<sequence>MKGFGAKDLKPSEEVAEKNEKRERKNFGGSGIHGESAKKSPGSSSRIGWGSRKRAALSGKKLPMLQRFFGLRPQPK</sequence>
<feature type="compositionally biased region" description="Basic and acidic residues" evidence="1">
    <location>
        <begin position="1"/>
        <end position="26"/>
    </location>
</feature>
<evidence type="ECO:0000256" key="1">
    <source>
        <dbReference type="SAM" id="MobiDB-lite"/>
    </source>
</evidence>
<feature type="region of interest" description="Disordered" evidence="1">
    <location>
        <begin position="1"/>
        <end position="55"/>
    </location>
</feature>
<evidence type="ECO:0000313" key="3">
    <source>
        <dbReference type="Proteomes" id="UP000271003"/>
    </source>
</evidence>
<evidence type="ECO:0000313" key="2">
    <source>
        <dbReference type="EMBL" id="BBF22704.1"/>
    </source>
</evidence>
<organism evidence="2 3">
    <name type="scientific">Sutterella megalosphaeroides</name>
    <dbReference type="NCBI Taxonomy" id="2494234"/>
    <lineage>
        <taxon>Bacteria</taxon>
        <taxon>Pseudomonadati</taxon>
        <taxon>Pseudomonadota</taxon>
        <taxon>Betaproteobacteria</taxon>
        <taxon>Burkholderiales</taxon>
        <taxon>Sutterellaceae</taxon>
        <taxon>Sutterella</taxon>
    </lineage>
</organism>
<accession>A0A2Z6I8I8</accession>
<dbReference type="AlphaFoldDB" id="A0A2Z6I8I8"/>
<name>A0A2Z6I8I8_9BURK</name>
<dbReference type="KEGG" id="sutt:SUTMEG_05950"/>